<name>A0A2Z6QK86_9GLOM</name>
<keyword evidence="3" id="KW-1185">Reference proteome</keyword>
<proteinExistence type="predicted"/>
<sequence>MSINVNIIDEDLKGLLDDESDITPPHNNTPLSIMFLIKFQTRNTKKKARKEKKKMLQLQFPFGLDKQVVPIFSTESSEYTLSKSSGSRMVTFNQSLLSLSSTPFKQLK</sequence>
<evidence type="ECO:0000313" key="1">
    <source>
        <dbReference type="EMBL" id="GBB90543.1"/>
    </source>
</evidence>
<dbReference type="AlphaFoldDB" id="A0A2Z6QK86"/>
<accession>A0A2Z6QK86</accession>
<dbReference type="EMBL" id="BLAL01000274">
    <property type="protein sequence ID" value="GES98656.1"/>
    <property type="molecule type" value="Genomic_DNA"/>
</dbReference>
<reference evidence="2" key="2">
    <citation type="submission" date="2019-10" db="EMBL/GenBank/DDBJ databases">
        <title>Conservation and host-specific expression of non-tandemly repeated heterogenous ribosome RNA gene in arbuscular mycorrhizal fungi.</title>
        <authorList>
            <person name="Maeda T."/>
            <person name="Kobayashi Y."/>
            <person name="Nakagawa T."/>
            <person name="Ezawa T."/>
            <person name="Yamaguchi K."/>
            <person name="Bino T."/>
            <person name="Nishimoto Y."/>
            <person name="Shigenobu S."/>
            <person name="Kawaguchi M."/>
        </authorList>
    </citation>
    <scope>NUCLEOTIDE SEQUENCE</scope>
    <source>
        <strain evidence="2">HR1</strain>
    </source>
</reference>
<reference evidence="1 3" key="1">
    <citation type="submission" date="2017-11" db="EMBL/GenBank/DDBJ databases">
        <title>The genome of Rhizophagus clarus HR1 reveals common genetic basis of auxotrophy among arbuscular mycorrhizal fungi.</title>
        <authorList>
            <person name="Kobayashi Y."/>
        </authorList>
    </citation>
    <scope>NUCLEOTIDE SEQUENCE [LARGE SCALE GENOMIC DNA]</scope>
    <source>
        <strain evidence="1 3">HR1</strain>
    </source>
</reference>
<comment type="caution">
    <text evidence="1">The sequence shown here is derived from an EMBL/GenBank/DDBJ whole genome shotgun (WGS) entry which is preliminary data.</text>
</comment>
<organism evidence="1 3">
    <name type="scientific">Rhizophagus clarus</name>
    <dbReference type="NCBI Taxonomy" id="94130"/>
    <lineage>
        <taxon>Eukaryota</taxon>
        <taxon>Fungi</taxon>
        <taxon>Fungi incertae sedis</taxon>
        <taxon>Mucoromycota</taxon>
        <taxon>Glomeromycotina</taxon>
        <taxon>Glomeromycetes</taxon>
        <taxon>Glomerales</taxon>
        <taxon>Glomeraceae</taxon>
        <taxon>Rhizophagus</taxon>
    </lineage>
</organism>
<evidence type="ECO:0000313" key="2">
    <source>
        <dbReference type="EMBL" id="GES98656.1"/>
    </source>
</evidence>
<dbReference type="Proteomes" id="UP000247702">
    <property type="component" value="Unassembled WGS sequence"/>
</dbReference>
<dbReference type="Proteomes" id="UP000615446">
    <property type="component" value="Unassembled WGS sequence"/>
</dbReference>
<protein>
    <submittedName>
        <fullName evidence="1">Uncharacterized protein</fullName>
    </submittedName>
</protein>
<gene>
    <name evidence="2" type="ORF">RCL2_002518900</name>
    <name evidence="1" type="ORF">RclHR1_17530001</name>
</gene>
<dbReference type="EMBL" id="BEXD01000839">
    <property type="protein sequence ID" value="GBB90543.1"/>
    <property type="molecule type" value="Genomic_DNA"/>
</dbReference>
<evidence type="ECO:0000313" key="3">
    <source>
        <dbReference type="Proteomes" id="UP000247702"/>
    </source>
</evidence>